<keyword evidence="1" id="KW-0812">Transmembrane</keyword>
<sequence>MNGLTISFILAFFVCALFSGIFEGSGGINVTALSSDMSDNATVATVKSTEGFMPSDTVYMGNEQMSYAAITPTQFTGITRGVNGTDVAGHLSGARVYNPEASIINTTLGFNVSTTTATTGVFALPVFAFRFITITVPRLILWDFGYLKDGSMIYVRFLFLIISAGFVISLSLVVLPAVGGVLRSVLVR</sequence>
<evidence type="ECO:0000313" key="2">
    <source>
        <dbReference type="EMBL" id="KKN39300.1"/>
    </source>
</evidence>
<evidence type="ECO:0000256" key="1">
    <source>
        <dbReference type="SAM" id="Phobius"/>
    </source>
</evidence>
<protein>
    <submittedName>
        <fullName evidence="2">Uncharacterized protein</fullName>
    </submittedName>
</protein>
<keyword evidence="1" id="KW-1133">Transmembrane helix</keyword>
<feature type="transmembrane region" description="Helical" evidence="1">
    <location>
        <begin position="121"/>
        <end position="141"/>
    </location>
</feature>
<gene>
    <name evidence="2" type="ORF">LCGC14_0744930</name>
</gene>
<organism evidence="2">
    <name type="scientific">marine sediment metagenome</name>
    <dbReference type="NCBI Taxonomy" id="412755"/>
    <lineage>
        <taxon>unclassified sequences</taxon>
        <taxon>metagenomes</taxon>
        <taxon>ecological metagenomes</taxon>
    </lineage>
</organism>
<keyword evidence="1" id="KW-0472">Membrane</keyword>
<feature type="transmembrane region" description="Helical" evidence="1">
    <location>
        <begin position="153"/>
        <end position="178"/>
    </location>
</feature>
<dbReference type="EMBL" id="LAZR01001772">
    <property type="protein sequence ID" value="KKN39300.1"/>
    <property type="molecule type" value="Genomic_DNA"/>
</dbReference>
<proteinExistence type="predicted"/>
<comment type="caution">
    <text evidence="2">The sequence shown here is derived from an EMBL/GenBank/DDBJ whole genome shotgun (WGS) entry which is preliminary data.</text>
</comment>
<name>A0A0F9Q5R1_9ZZZZ</name>
<accession>A0A0F9Q5R1</accession>
<dbReference type="AlphaFoldDB" id="A0A0F9Q5R1"/>
<reference evidence="2" key="1">
    <citation type="journal article" date="2015" name="Nature">
        <title>Complex archaea that bridge the gap between prokaryotes and eukaryotes.</title>
        <authorList>
            <person name="Spang A."/>
            <person name="Saw J.H."/>
            <person name="Jorgensen S.L."/>
            <person name="Zaremba-Niedzwiedzka K."/>
            <person name="Martijn J."/>
            <person name="Lind A.E."/>
            <person name="van Eijk R."/>
            <person name="Schleper C."/>
            <person name="Guy L."/>
            <person name="Ettema T.J."/>
        </authorList>
    </citation>
    <scope>NUCLEOTIDE SEQUENCE</scope>
</reference>